<sequence length="1019" mass="116068">MAYYFLSNKDSSNDKVDELRTKIFREAKKCTTWENPIPLEWTFLENAIEHLRQNESILDFADIIYLASIVSINEKETVVSFLKYQHEIGALIFFENISDYIIIQPKWLADACRCFVTDKVDDDIETSDDWRELKATGKDSLNLMSKLFEKVPELKIKEKTISTTYYDPHAKNGRVTKEEVESSGDGQYVCLEHTHTNGKHSTEELKSTWFKYYLTCQDQDVIQIISEVDEDIHYTEKSSFKLKKERIYDIQTNSTGLLIIADGKQDQILTCTLSGGNQKKIKLPGNPDSFAIIDNENIAVTLPYEEDIVFVDISKGEIVKTIHMGLCCTAIAYFNSKFIVCVDNTIQILDIDCKVQSTEPLPGFTTDGFSVGKNGSIYCTDYNKLICMDMHANILFTFTGVNTRRPRGVTTDDEGYILVAYDHSHNVHRVSPDGSRKAKKCTTWENPIPLEDFLENAIEQLRQNESILDFADIIYLASIVSINEKETLVSFLKYQHEIGALIFFENISDYIIIQPKWLADACRCFVTDKVDDDIETSDDWRELKATGKVSLNLMSKLLKKVPELKSKKKKQYLLRIMTSIQDVRIEYGLQALSPWVLFEFEFLPLACFNHIFFHFVRKYTVCTNKQSNNVAFYHGMGVFCLDESRKNGNLMLCFSANTIAVQLCNVSHDIGNICFQILTDLKEKASILKHQGKLLNLKYTIKFKCANGDPNNPKGRVTKEEVESSGDGQYVCLEHTHTNGKHSTEELKSTWFKYYLTCQDQDVIQIISEVDEDIHYTEKSSFRLKKERIYDIQTNSTGLLIIADGKQDQILTCTLSGGNQKKIKLPGNPDSFAIIDNENIAVTLPYEEDIVFVDISKGEIVKTIHMGLCCTAIAYSNSKFIVCVDNTIQILDIDCKVQSTEPLPGFTTDGFSVGKNGSIYCTDYNKLICMDMHANILFTFTGVNTRRPRGVTTDDEGYILVAYDHSHNVHRVSPDGSRSKEIVRKLPKIDWSPFICFDSVTKSIIIGRKDKVIVYTRST</sequence>
<dbReference type="EMBL" id="CAJPWZ010001406">
    <property type="protein sequence ID" value="CAG2214377.1"/>
    <property type="molecule type" value="Genomic_DNA"/>
</dbReference>
<dbReference type="InterPro" id="IPR032171">
    <property type="entry name" value="COR-A"/>
</dbReference>
<accession>A0A8S3RXP4</accession>
<keyword evidence="4" id="KW-1185">Reference proteome</keyword>
<dbReference type="PANTHER" id="PTHR24104:SF25">
    <property type="entry name" value="PROTEIN LIN-41"/>
    <property type="match status" value="1"/>
</dbReference>
<gene>
    <name evidence="3" type="ORF">MEDL_28228</name>
</gene>
<name>A0A8S3RXP4_MYTED</name>
<dbReference type="SUPFAM" id="SSF101898">
    <property type="entry name" value="NHL repeat"/>
    <property type="match status" value="2"/>
</dbReference>
<keyword evidence="3" id="KW-0012">Acyltransferase</keyword>
<dbReference type="GO" id="GO:0061630">
    <property type="term" value="F:ubiquitin protein ligase activity"/>
    <property type="evidence" value="ECO:0007669"/>
    <property type="project" value="UniProtKB-EC"/>
</dbReference>
<proteinExistence type="predicted"/>
<organism evidence="3 4">
    <name type="scientific">Mytilus edulis</name>
    <name type="common">Blue mussel</name>
    <dbReference type="NCBI Taxonomy" id="6550"/>
    <lineage>
        <taxon>Eukaryota</taxon>
        <taxon>Metazoa</taxon>
        <taxon>Spiralia</taxon>
        <taxon>Lophotrochozoa</taxon>
        <taxon>Mollusca</taxon>
        <taxon>Bivalvia</taxon>
        <taxon>Autobranchia</taxon>
        <taxon>Pteriomorphia</taxon>
        <taxon>Mytilida</taxon>
        <taxon>Mytiloidea</taxon>
        <taxon>Mytilidae</taxon>
        <taxon>Mytilinae</taxon>
        <taxon>Mytilus</taxon>
    </lineage>
</organism>
<dbReference type="PANTHER" id="PTHR24104">
    <property type="entry name" value="E3 UBIQUITIN-PROTEIN LIGASE NHLRC1-RELATED"/>
    <property type="match status" value="1"/>
</dbReference>
<comment type="caution">
    <text evidence="3">The sequence shown here is derived from an EMBL/GenBank/DDBJ whole genome shotgun (WGS) entry which is preliminary data.</text>
</comment>
<dbReference type="Pfam" id="PF16095">
    <property type="entry name" value="COR-A"/>
    <property type="match status" value="2"/>
</dbReference>
<protein>
    <submittedName>
        <fullName evidence="3">TRIM71</fullName>
        <ecNumber evidence="3">2.3.2.27</ecNumber>
    </submittedName>
</protein>
<dbReference type="InterPro" id="IPR011042">
    <property type="entry name" value="6-blade_b-propeller_TolB-like"/>
</dbReference>
<dbReference type="InterPro" id="IPR050952">
    <property type="entry name" value="TRIM-NHL_E3_ligases"/>
</dbReference>
<dbReference type="Gene3D" id="1.10.10.10">
    <property type="entry name" value="Winged helix-like DNA-binding domain superfamily/Winged helix DNA-binding domain"/>
    <property type="match status" value="1"/>
</dbReference>
<evidence type="ECO:0000259" key="2">
    <source>
        <dbReference type="Pfam" id="PF16095"/>
    </source>
</evidence>
<dbReference type="Gene3D" id="2.120.10.30">
    <property type="entry name" value="TolB, C-terminal domain"/>
    <property type="match status" value="2"/>
</dbReference>
<evidence type="ECO:0000313" key="3">
    <source>
        <dbReference type="EMBL" id="CAG2214377.1"/>
    </source>
</evidence>
<dbReference type="EC" id="2.3.2.27" evidence="3"/>
<evidence type="ECO:0000256" key="1">
    <source>
        <dbReference type="ARBA" id="ARBA00022737"/>
    </source>
</evidence>
<feature type="domain" description="COR" evidence="2">
    <location>
        <begin position="38"/>
        <end position="119"/>
    </location>
</feature>
<dbReference type="AlphaFoldDB" id="A0A8S3RXP4"/>
<keyword evidence="1" id="KW-0677">Repeat</keyword>
<keyword evidence="3" id="KW-0808">Transferase</keyword>
<dbReference type="Proteomes" id="UP000683360">
    <property type="component" value="Unassembled WGS sequence"/>
</dbReference>
<dbReference type="OrthoDB" id="6075813at2759"/>
<reference evidence="3" key="1">
    <citation type="submission" date="2021-03" db="EMBL/GenBank/DDBJ databases">
        <authorList>
            <person name="Bekaert M."/>
        </authorList>
    </citation>
    <scope>NUCLEOTIDE SEQUENCE</scope>
</reference>
<feature type="domain" description="COR" evidence="2">
    <location>
        <begin position="454"/>
        <end position="579"/>
    </location>
</feature>
<dbReference type="GO" id="GO:0008270">
    <property type="term" value="F:zinc ion binding"/>
    <property type="evidence" value="ECO:0007669"/>
    <property type="project" value="UniProtKB-KW"/>
</dbReference>
<evidence type="ECO:0000313" key="4">
    <source>
        <dbReference type="Proteomes" id="UP000683360"/>
    </source>
</evidence>
<dbReference type="InterPro" id="IPR036388">
    <property type="entry name" value="WH-like_DNA-bd_sf"/>
</dbReference>